<feature type="region of interest" description="Disordered" evidence="1">
    <location>
        <begin position="1"/>
        <end position="83"/>
    </location>
</feature>
<reference evidence="2 3" key="1">
    <citation type="submission" date="2014-03" db="EMBL/GenBank/DDBJ databases">
        <title>Draft genome of the hookworm Oesophagostomum dentatum.</title>
        <authorList>
            <person name="Mitreva M."/>
        </authorList>
    </citation>
    <scope>NUCLEOTIDE SEQUENCE [LARGE SCALE GENOMIC DNA]</scope>
    <source>
        <strain evidence="2 3">OD-Hann</strain>
    </source>
</reference>
<feature type="compositionally biased region" description="Polar residues" evidence="1">
    <location>
        <begin position="40"/>
        <end position="57"/>
    </location>
</feature>
<proteinExistence type="predicted"/>
<protein>
    <submittedName>
        <fullName evidence="2">Uncharacterized protein</fullName>
    </submittedName>
</protein>
<gene>
    <name evidence="2" type="ORF">OESDEN_23767</name>
</gene>
<evidence type="ECO:0000313" key="3">
    <source>
        <dbReference type="Proteomes" id="UP000053660"/>
    </source>
</evidence>
<dbReference type="AlphaFoldDB" id="A0A0B1RU49"/>
<evidence type="ECO:0000313" key="2">
    <source>
        <dbReference type="EMBL" id="KHJ76613.1"/>
    </source>
</evidence>
<dbReference type="Proteomes" id="UP000053660">
    <property type="component" value="Unassembled WGS sequence"/>
</dbReference>
<keyword evidence="3" id="KW-1185">Reference proteome</keyword>
<feature type="compositionally biased region" description="Basic and acidic residues" evidence="1">
    <location>
        <begin position="29"/>
        <end position="39"/>
    </location>
</feature>
<accession>A0A0B1RU49</accession>
<feature type="non-terminal residue" evidence="2">
    <location>
        <position position="1"/>
    </location>
</feature>
<organism evidence="2 3">
    <name type="scientific">Oesophagostomum dentatum</name>
    <name type="common">Nodular worm</name>
    <dbReference type="NCBI Taxonomy" id="61180"/>
    <lineage>
        <taxon>Eukaryota</taxon>
        <taxon>Metazoa</taxon>
        <taxon>Ecdysozoa</taxon>
        <taxon>Nematoda</taxon>
        <taxon>Chromadorea</taxon>
        <taxon>Rhabditida</taxon>
        <taxon>Rhabditina</taxon>
        <taxon>Rhabditomorpha</taxon>
        <taxon>Strongyloidea</taxon>
        <taxon>Strongylidae</taxon>
        <taxon>Oesophagostomum</taxon>
    </lineage>
</organism>
<evidence type="ECO:0000256" key="1">
    <source>
        <dbReference type="SAM" id="MobiDB-lite"/>
    </source>
</evidence>
<name>A0A0B1RU49_OESDE</name>
<dbReference type="EMBL" id="KN611582">
    <property type="protein sequence ID" value="KHJ76613.1"/>
    <property type="molecule type" value="Genomic_DNA"/>
</dbReference>
<sequence length="139" mass="16678">KVRSRHRIESVDAFIKPHAGQHQPQQQQRDPRRYEEYRRSNSQPTFAVRANYNQPQPAQALERQQHHPQMQRQPQYQQQSFGDTRFYQQVTTTAYPHWNRQQNVNFQQPNNYRTSSNVHGGFNENVRLCLSLFTIVKIM</sequence>
<feature type="compositionally biased region" description="Low complexity" evidence="1">
    <location>
        <begin position="67"/>
        <end position="79"/>
    </location>
</feature>